<keyword evidence="3" id="KW-1185">Reference proteome</keyword>
<proteinExistence type="predicted"/>
<reference evidence="2" key="1">
    <citation type="submission" date="2022-11" db="UniProtKB">
        <authorList>
            <consortium name="EnsemblMetazoa"/>
        </authorList>
    </citation>
    <scope>IDENTIFICATION</scope>
</reference>
<dbReference type="RefSeq" id="XP_038068812.1">
    <property type="nucleotide sequence ID" value="XM_038212884.1"/>
</dbReference>
<protein>
    <recommendedName>
        <fullName evidence="4">Cyclic nucleotide-binding domain-containing protein</fullName>
    </recommendedName>
</protein>
<dbReference type="InterPro" id="IPR018490">
    <property type="entry name" value="cNMP-bd_dom_sf"/>
</dbReference>
<dbReference type="PANTHER" id="PTHR23011:SF28">
    <property type="entry name" value="CYCLIC NUCLEOTIDE-BINDING DOMAIN CONTAINING PROTEIN"/>
    <property type="match status" value="1"/>
</dbReference>
<dbReference type="AlphaFoldDB" id="A0A914AYN6"/>
<feature type="compositionally biased region" description="Basic and acidic residues" evidence="1">
    <location>
        <begin position="209"/>
        <end position="225"/>
    </location>
</feature>
<dbReference type="InterPro" id="IPR014710">
    <property type="entry name" value="RmlC-like_jellyroll"/>
</dbReference>
<dbReference type="Gene3D" id="2.60.120.10">
    <property type="entry name" value="Jelly Rolls"/>
    <property type="match status" value="1"/>
</dbReference>
<accession>A0A914AYN6</accession>
<evidence type="ECO:0000256" key="1">
    <source>
        <dbReference type="SAM" id="MobiDB-lite"/>
    </source>
</evidence>
<evidence type="ECO:0000313" key="3">
    <source>
        <dbReference type="Proteomes" id="UP000887568"/>
    </source>
</evidence>
<dbReference type="OMA" id="ECILMSK"/>
<dbReference type="EnsemblMetazoa" id="XM_038212884.1">
    <property type="protein sequence ID" value="XP_038068812.1"/>
    <property type="gene ID" value="LOC119738140"/>
</dbReference>
<evidence type="ECO:0008006" key="4">
    <source>
        <dbReference type="Google" id="ProtNLM"/>
    </source>
</evidence>
<sequence>MAGGLQKLLDPSQSDFIRNLTFLEGWPMHLLAENPKKCVFSYFKRGEVLVKNSKKSDWILVVKSGSCSVMKLLHTKKKMRKKKRKTSQTGLLDLTTQGKRLSMRGGSLESYQQRKTRDEFEHFMRDLNIHEEEPANQPGQQSVSKGTAHGQMEGQLAQNGRNANVESNQGIRRTIDKRSGRPVLPTQNSTVHLSRLPSYVATSGQPTNRENEQTENSQREARHQEPVGQRKTVATEIVDEVVKKEDDDVEAVWVQVQTLIKGSYFGLSDMLFDAQPSFSVVSNGAECILMSKKFYREHATPRMLTRLRREEQCYPDEQELQKNLENKVEWESYKRKCLLTALKRTRKRSNQQR</sequence>
<dbReference type="GeneID" id="119738140"/>
<feature type="region of interest" description="Disordered" evidence="1">
    <location>
        <begin position="131"/>
        <end position="230"/>
    </location>
</feature>
<feature type="compositionally biased region" description="Polar residues" evidence="1">
    <location>
        <begin position="156"/>
        <end position="171"/>
    </location>
</feature>
<dbReference type="SUPFAM" id="SSF51206">
    <property type="entry name" value="cAMP-binding domain-like"/>
    <property type="match status" value="1"/>
</dbReference>
<evidence type="ECO:0000313" key="2">
    <source>
        <dbReference type="EnsemblMetazoa" id="XP_038068812.1"/>
    </source>
</evidence>
<dbReference type="Proteomes" id="UP000887568">
    <property type="component" value="Unplaced"/>
</dbReference>
<dbReference type="PANTHER" id="PTHR23011">
    <property type="entry name" value="CYCLIC NUCLEOTIDE-BINDING DOMAIN CONTAINING PROTEIN"/>
    <property type="match status" value="1"/>
</dbReference>
<organism evidence="2 3">
    <name type="scientific">Patiria miniata</name>
    <name type="common">Bat star</name>
    <name type="synonym">Asterina miniata</name>
    <dbReference type="NCBI Taxonomy" id="46514"/>
    <lineage>
        <taxon>Eukaryota</taxon>
        <taxon>Metazoa</taxon>
        <taxon>Echinodermata</taxon>
        <taxon>Eleutherozoa</taxon>
        <taxon>Asterozoa</taxon>
        <taxon>Asteroidea</taxon>
        <taxon>Valvatacea</taxon>
        <taxon>Valvatida</taxon>
        <taxon>Asterinidae</taxon>
        <taxon>Patiria</taxon>
    </lineage>
</organism>
<name>A0A914AYN6_PATMI</name>
<dbReference type="OrthoDB" id="10053147at2759"/>